<accession>A0A8B7NGF0</accession>
<protein>
    <submittedName>
        <fullName evidence="2">Uncharacterized protein LOC108669801</fullName>
    </submittedName>
</protein>
<dbReference type="GO" id="GO:0016197">
    <property type="term" value="P:endosomal transport"/>
    <property type="evidence" value="ECO:0007669"/>
    <property type="project" value="TreeGrafter"/>
</dbReference>
<evidence type="ECO:0000313" key="1">
    <source>
        <dbReference type="Proteomes" id="UP000694843"/>
    </source>
</evidence>
<dbReference type="GO" id="GO:0006888">
    <property type="term" value="P:endoplasmic reticulum to Golgi vesicle-mediated transport"/>
    <property type="evidence" value="ECO:0007669"/>
    <property type="project" value="TreeGrafter"/>
</dbReference>
<dbReference type="InterPro" id="IPR053202">
    <property type="entry name" value="EGF_Rcpt_Signaling_Reg"/>
</dbReference>
<dbReference type="Proteomes" id="UP000694843">
    <property type="component" value="Unplaced"/>
</dbReference>
<dbReference type="GO" id="GO:0005886">
    <property type="term" value="C:plasma membrane"/>
    <property type="evidence" value="ECO:0007669"/>
    <property type="project" value="TreeGrafter"/>
</dbReference>
<dbReference type="GO" id="GO:0031902">
    <property type="term" value="C:late endosome membrane"/>
    <property type="evidence" value="ECO:0007669"/>
    <property type="project" value="TreeGrafter"/>
</dbReference>
<dbReference type="RefSeq" id="XP_018012699.1">
    <property type="nucleotide sequence ID" value="XM_018157210.2"/>
</dbReference>
<name>A0A8B7NGF0_HYAAZ</name>
<sequence length="345" mass="38937">MTIASHTTKHRDKVSPRKSPLSILLKMWRRRCARVQKNAASITLCLLALLALSAVSAPDLGELCERSCEEDLMKKPLSPDDAMFIQYIKDQVLDPPQSEPVEPLTLDMVETPEWKDIGPWYSVMTTIRDIVNGIDNGTYVEVGSGDGELFSFSSQLEVVLGWQGLLIEPRPTVYQQARRTRKAAGANVCVAVENLHGKKFFWEPRNSDLSEILQKINYASATLLDHVTSEDRGDGELYSVQCLTLNSLIHAYTSKILKQRWPQLSLLVIDAHGAADMLSSLNGVQITMLVVRGSKEYMDINLIDETKRLKLTYHPKAHFTNHLLFIDRYIKIVYKEAINPEIKTV</sequence>
<evidence type="ECO:0000313" key="2">
    <source>
        <dbReference type="RefSeq" id="XP_018012699.1"/>
    </source>
</evidence>
<dbReference type="GO" id="GO:0005794">
    <property type="term" value="C:Golgi apparatus"/>
    <property type="evidence" value="ECO:0007669"/>
    <property type="project" value="TreeGrafter"/>
</dbReference>
<gene>
    <name evidence="2" type="primary">LOC108669801</name>
</gene>
<organism evidence="1 2">
    <name type="scientific">Hyalella azteca</name>
    <name type="common">Amphipod</name>
    <dbReference type="NCBI Taxonomy" id="294128"/>
    <lineage>
        <taxon>Eukaryota</taxon>
        <taxon>Metazoa</taxon>
        <taxon>Ecdysozoa</taxon>
        <taxon>Arthropoda</taxon>
        <taxon>Crustacea</taxon>
        <taxon>Multicrustacea</taxon>
        <taxon>Malacostraca</taxon>
        <taxon>Eumalacostraca</taxon>
        <taxon>Peracarida</taxon>
        <taxon>Amphipoda</taxon>
        <taxon>Senticaudata</taxon>
        <taxon>Talitrida</taxon>
        <taxon>Talitroidea</taxon>
        <taxon>Hyalellidae</taxon>
        <taxon>Hyalella</taxon>
    </lineage>
</organism>
<dbReference type="GO" id="GO:0005789">
    <property type="term" value="C:endoplasmic reticulum membrane"/>
    <property type="evidence" value="ECO:0007669"/>
    <property type="project" value="TreeGrafter"/>
</dbReference>
<proteinExistence type="predicted"/>
<dbReference type="GeneID" id="108669801"/>
<reference evidence="2" key="1">
    <citation type="submission" date="2025-08" db="UniProtKB">
        <authorList>
            <consortium name="RefSeq"/>
        </authorList>
    </citation>
    <scope>IDENTIFICATION</scope>
    <source>
        <tissue evidence="2">Whole organism</tissue>
    </source>
</reference>
<keyword evidence="1" id="KW-1185">Reference proteome</keyword>
<dbReference type="OrthoDB" id="10508369at2759"/>
<dbReference type="KEGG" id="hazt:108669801"/>
<dbReference type="AlphaFoldDB" id="A0A8B7NGF0"/>
<dbReference type="PANTHER" id="PTHR34009">
    <property type="entry name" value="PROTEIN STAR"/>
    <property type="match status" value="1"/>
</dbReference>
<dbReference type="PANTHER" id="PTHR34009:SF2">
    <property type="entry name" value="PROTEIN STAR"/>
    <property type="match status" value="1"/>
</dbReference>